<dbReference type="OrthoDB" id="5304354at2759"/>
<dbReference type="Proteomes" id="UP000756921">
    <property type="component" value="Unassembled WGS sequence"/>
</dbReference>
<gene>
    <name evidence="1" type="ORF">PMIN01_10552</name>
</gene>
<keyword evidence="2" id="KW-1185">Reference proteome</keyword>
<protein>
    <recommendedName>
        <fullName evidence="3">F-box domain-containing protein</fullName>
    </recommendedName>
</protein>
<evidence type="ECO:0008006" key="3">
    <source>
        <dbReference type="Google" id="ProtNLM"/>
    </source>
</evidence>
<evidence type="ECO:0000313" key="2">
    <source>
        <dbReference type="Proteomes" id="UP000756921"/>
    </source>
</evidence>
<name>A0A9P6GAP8_9PLEO</name>
<dbReference type="AlphaFoldDB" id="A0A9P6GAP8"/>
<evidence type="ECO:0000313" key="1">
    <source>
        <dbReference type="EMBL" id="KAF9731535.1"/>
    </source>
</evidence>
<dbReference type="EMBL" id="WJXW01000012">
    <property type="protein sequence ID" value="KAF9731535.1"/>
    <property type="molecule type" value="Genomic_DNA"/>
</dbReference>
<sequence>MAFSSFPPELTLAIAERLGPFSSFDLAITCKAHWNLCNAQIQKHKRLFTENRVLDAQDSSWPHTNHILWDKLREILNDLNVGEYVRELNLPSSRAIYLDGDACHDFQLTDQSAKLPQEDIDHFAGAGQEFQHLLQSVDIGHGVPGPSEWDEWLLNGSSEPIIVMLVQHMPYLRSLRFTDLEVNHVFFGCLCAVAVAYNDPVLAPQLPFQHLTTVSVAHWDTEMSCHVEWCHCFCAIPSVRNFIASSMGGEARDGLVLPEELPKSNATELVFHNSRFETSAIEAIVSRTPLLEKLSYELAGATVAEEVLPMPKKDLEALVQHVGHSLQHLVFETPPYGDDFEDDIPRVSLRGFQKLKTLRIDWRLLWPADEMIPFDDEEVSGGGFYEEEEETTDSDFDVRSVLPASLEKLYFTGSFMEEEKELVKKIRDVPSEYTPLLKKIYIRDHSVSFQDEEVPGIYVNPLFTCLEGHGN</sequence>
<reference evidence="1" key="1">
    <citation type="journal article" date="2020" name="Mol. Plant Microbe Interact.">
        <title>Genome Sequence of the Biocontrol Agent Coniothyrium minitans strain Conio (IMI 134523).</title>
        <authorList>
            <person name="Patel D."/>
            <person name="Shittu T.A."/>
            <person name="Baroncelli R."/>
            <person name="Muthumeenakshi S."/>
            <person name="Osborne T.H."/>
            <person name="Janganan T.K."/>
            <person name="Sreenivasaprasad S."/>
        </authorList>
    </citation>
    <scope>NUCLEOTIDE SEQUENCE</scope>
    <source>
        <strain evidence="1">Conio</strain>
    </source>
</reference>
<accession>A0A9P6GAP8</accession>
<proteinExistence type="predicted"/>
<comment type="caution">
    <text evidence="1">The sequence shown here is derived from an EMBL/GenBank/DDBJ whole genome shotgun (WGS) entry which is preliminary data.</text>
</comment>
<organism evidence="1 2">
    <name type="scientific">Paraphaeosphaeria minitans</name>
    <dbReference type="NCBI Taxonomy" id="565426"/>
    <lineage>
        <taxon>Eukaryota</taxon>
        <taxon>Fungi</taxon>
        <taxon>Dikarya</taxon>
        <taxon>Ascomycota</taxon>
        <taxon>Pezizomycotina</taxon>
        <taxon>Dothideomycetes</taxon>
        <taxon>Pleosporomycetidae</taxon>
        <taxon>Pleosporales</taxon>
        <taxon>Massarineae</taxon>
        <taxon>Didymosphaeriaceae</taxon>
        <taxon>Paraphaeosphaeria</taxon>
    </lineage>
</organism>